<dbReference type="SFLD" id="SFLDG00358">
    <property type="entry name" value="Main_(cytGST)"/>
    <property type="match status" value="1"/>
</dbReference>
<dbReference type="SFLD" id="SFLDS00019">
    <property type="entry name" value="Glutathione_Transferase_(cytos"/>
    <property type="match status" value="1"/>
</dbReference>
<dbReference type="InterPro" id="IPR004046">
    <property type="entry name" value="GST_C"/>
</dbReference>
<gene>
    <name evidence="3" type="ORF">BG61_27615</name>
</gene>
<evidence type="ECO:0000313" key="3">
    <source>
        <dbReference type="EMBL" id="KDR40093.1"/>
    </source>
</evidence>
<evidence type="ECO:0000313" key="4">
    <source>
        <dbReference type="Proteomes" id="UP000027466"/>
    </source>
</evidence>
<dbReference type="Gene3D" id="1.20.1050.10">
    <property type="match status" value="1"/>
</dbReference>
<keyword evidence="3" id="KW-0808">Transferase</keyword>
<dbReference type="SUPFAM" id="SSF52833">
    <property type="entry name" value="Thioredoxin-like"/>
    <property type="match status" value="1"/>
</dbReference>
<dbReference type="Proteomes" id="UP000027466">
    <property type="component" value="Unassembled WGS sequence"/>
</dbReference>
<sequence>MTYQVHGVASSGNCYKVRLALEQLNLPYAWHEVDMMHGATRTETFLKLNPNGKVPVLRIDDMTCLCESGAILCYLAEGTPLMPTDRLARAQVLQWMFFEQYSHEPNVAVARFILQFLKRADDPRLPEKTAGSYRALDVMEAHLATRTFFVGERYTVADIALYAYTHVADQANLDLSRYPAIRAWLGRVRSQPRHVEMPAVDQ</sequence>
<protein>
    <submittedName>
        <fullName evidence="3">Glutathione S-transferase</fullName>
    </submittedName>
</protein>
<dbReference type="RefSeq" id="WP_035942329.1">
    <property type="nucleotide sequence ID" value="NZ_CADFFX010000003.1"/>
</dbReference>
<dbReference type="PROSITE" id="PS50405">
    <property type="entry name" value="GST_CTER"/>
    <property type="match status" value="1"/>
</dbReference>
<dbReference type="SUPFAM" id="SSF47616">
    <property type="entry name" value="GST C-terminal domain-like"/>
    <property type="match status" value="1"/>
</dbReference>
<dbReference type="InterPro" id="IPR040079">
    <property type="entry name" value="Glutathione_S-Trfase"/>
</dbReference>
<dbReference type="InterPro" id="IPR010987">
    <property type="entry name" value="Glutathione-S-Trfase_C-like"/>
</dbReference>
<feature type="domain" description="GST C-terminal" evidence="2">
    <location>
        <begin position="85"/>
        <end position="202"/>
    </location>
</feature>
<dbReference type="SFLD" id="SFLDG01151">
    <property type="entry name" value="Main.2:_Nu-like"/>
    <property type="match status" value="1"/>
</dbReference>
<keyword evidence="4" id="KW-1185">Reference proteome</keyword>
<dbReference type="CDD" id="cd03056">
    <property type="entry name" value="GST_N_4"/>
    <property type="match status" value="1"/>
</dbReference>
<dbReference type="PANTHER" id="PTHR44051">
    <property type="entry name" value="GLUTATHIONE S-TRANSFERASE-RELATED"/>
    <property type="match status" value="1"/>
</dbReference>
<dbReference type="GO" id="GO:0016740">
    <property type="term" value="F:transferase activity"/>
    <property type="evidence" value="ECO:0007669"/>
    <property type="project" value="UniProtKB-KW"/>
</dbReference>
<dbReference type="EMBL" id="JFHC01000046">
    <property type="protein sequence ID" value="KDR40093.1"/>
    <property type="molecule type" value="Genomic_DNA"/>
</dbReference>
<evidence type="ECO:0000259" key="2">
    <source>
        <dbReference type="PROSITE" id="PS50405"/>
    </source>
</evidence>
<dbReference type="Pfam" id="PF00043">
    <property type="entry name" value="GST_C"/>
    <property type="match status" value="1"/>
</dbReference>
<dbReference type="Pfam" id="PF13409">
    <property type="entry name" value="GST_N_2"/>
    <property type="match status" value="1"/>
</dbReference>
<accession>A0A069PH80</accession>
<dbReference type="SFLD" id="SFLDG01150">
    <property type="entry name" value="Main.1:_Beta-like"/>
    <property type="match status" value="1"/>
</dbReference>
<dbReference type="PROSITE" id="PS50404">
    <property type="entry name" value="GST_NTER"/>
    <property type="match status" value="1"/>
</dbReference>
<reference evidence="3 4" key="1">
    <citation type="submission" date="2014-03" db="EMBL/GenBank/DDBJ databases">
        <title>Draft Genome Sequences of Four Burkholderia Strains.</title>
        <authorList>
            <person name="Liu X.Y."/>
            <person name="Li C.X."/>
            <person name="Xu J.H."/>
        </authorList>
    </citation>
    <scope>NUCLEOTIDE SEQUENCE [LARGE SCALE GENOMIC DNA]</scope>
    <source>
        <strain evidence="3 4">DSM 50014</strain>
    </source>
</reference>
<dbReference type="Gene3D" id="3.40.30.10">
    <property type="entry name" value="Glutaredoxin"/>
    <property type="match status" value="1"/>
</dbReference>
<evidence type="ECO:0000259" key="1">
    <source>
        <dbReference type="PROSITE" id="PS50404"/>
    </source>
</evidence>
<name>A0A069PH80_9BURK</name>
<feature type="domain" description="GST N-terminal" evidence="1">
    <location>
        <begin position="1"/>
        <end position="83"/>
    </location>
</feature>
<organism evidence="3 4">
    <name type="scientific">Caballeronia glathei</name>
    <dbReference type="NCBI Taxonomy" id="60547"/>
    <lineage>
        <taxon>Bacteria</taxon>
        <taxon>Pseudomonadati</taxon>
        <taxon>Pseudomonadota</taxon>
        <taxon>Betaproteobacteria</taxon>
        <taxon>Burkholderiales</taxon>
        <taxon>Burkholderiaceae</taxon>
        <taxon>Caballeronia</taxon>
    </lineage>
</organism>
<dbReference type="AlphaFoldDB" id="A0A069PH80"/>
<dbReference type="InterPro" id="IPR004045">
    <property type="entry name" value="Glutathione_S-Trfase_N"/>
</dbReference>
<dbReference type="InterPro" id="IPR036282">
    <property type="entry name" value="Glutathione-S-Trfase_C_sf"/>
</dbReference>
<dbReference type="InterPro" id="IPR036249">
    <property type="entry name" value="Thioredoxin-like_sf"/>
</dbReference>
<dbReference type="PANTHER" id="PTHR44051:SF2">
    <property type="entry name" value="HYPOTHETICAL GLUTATHIONE S-TRANSFERASE LIKE PROTEIN"/>
    <property type="match status" value="1"/>
</dbReference>
<comment type="caution">
    <text evidence="3">The sequence shown here is derived from an EMBL/GenBank/DDBJ whole genome shotgun (WGS) entry which is preliminary data.</text>
</comment>
<proteinExistence type="predicted"/>